<keyword evidence="9" id="KW-1185">Reference proteome</keyword>
<feature type="domain" description="Fibronectin type III-like" evidence="7">
    <location>
        <begin position="647"/>
        <end position="716"/>
    </location>
</feature>
<evidence type="ECO:0000256" key="3">
    <source>
        <dbReference type="ARBA" id="ARBA00012744"/>
    </source>
</evidence>
<sequence>MTLAPVHHELVENLMESMTWEQKLAQLQIAFRPRLEDAAELVRSGIGAIFWPRSAAATNELQRIAREETPHGIPLLVGLDVIHGQRTTFPVPIAQAASFDPATAEVDARVTAQEAASGGVNWTFSPMIDVSRDPRWGRVVEGFGEDAYVNSVFGAAKVRGYQGESLGDPGSILACAKHFVAYGQAEGGRDYNTVDVSSQRLRNVYLDPFRAAVDAGVATVMAAFNTVSGRPAHANHHLLTSILKDEFGFEGVVVGDADGVVNLLDHGIAEDLNDALRQSFAAGLDVEMGGNVTTADGDARLGPDDVPVARVDDAVRRVLRLKLGLGLFEDPYVVPEHEVTLPSPDSRLAALATAEKGLVLLKNQSVLPLGPAPQRVLLVGPYANSTDHLGAWVQSFAEPAGSLADAIRQECPEWQLTVRDAAGFFGDAPGSIAQAVADAADFDAILVAVGEPSALSGEANSRSDLRLPGAQEELILAVAATGTPSAIVMFNGRPLVTAAWIDAVPALLEAWHSGLEGPRAVARALSGAVNPGGRLPMTFPRSSSQVPIYYDHENTGRPATISGTVDGGAHDVGLLGPGNTDDHYTSKYRDLELGPQFPFGHGLSYTAFQYGGPSVTPASISLHDLRAGGSVEVSVSVTNTGAVAGDEVTMVFIRDLVASLAQPVRRLRSFTRSTLNPDQSTTLTFELGWKDLGFWDNQDHYAVEAGTFEIHVGGGLDHAKVVELRVS</sequence>
<dbReference type="InterPro" id="IPR017853">
    <property type="entry name" value="GH"/>
</dbReference>
<dbReference type="GO" id="GO:0009251">
    <property type="term" value="P:glucan catabolic process"/>
    <property type="evidence" value="ECO:0007669"/>
    <property type="project" value="TreeGrafter"/>
</dbReference>
<dbReference type="GO" id="GO:0008422">
    <property type="term" value="F:beta-glucosidase activity"/>
    <property type="evidence" value="ECO:0007669"/>
    <property type="project" value="UniProtKB-EC"/>
</dbReference>
<dbReference type="Proteomes" id="UP000198751">
    <property type="component" value="Chromosome I"/>
</dbReference>
<evidence type="ECO:0000313" key="8">
    <source>
        <dbReference type="EMBL" id="SDT61577.1"/>
    </source>
</evidence>
<evidence type="ECO:0000256" key="4">
    <source>
        <dbReference type="ARBA" id="ARBA00022729"/>
    </source>
</evidence>
<comment type="catalytic activity">
    <reaction evidence="1">
        <text>Hydrolysis of terminal, non-reducing beta-D-glucosyl residues with release of beta-D-glucose.</text>
        <dbReference type="EC" id="3.2.1.21"/>
    </reaction>
</comment>
<dbReference type="Pfam" id="PF01915">
    <property type="entry name" value="Glyco_hydro_3_C"/>
    <property type="match status" value="1"/>
</dbReference>
<dbReference type="OrthoDB" id="3187421at2"/>
<dbReference type="PANTHER" id="PTHR30620">
    <property type="entry name" value="PERIPLASMIC BETA-GLUCOSIDASE-RELATED"/>
    <property type="match status" value="1"/>
</dbReference>
<evidence type="ECO:0000256" key="5">
    <source>
        <dbReference type="ARBA" id="ARBA00022801"/>
    </source>
</evidence>
<gene>
    <name evidence="8" type="ORF">SAMN04489743_3970</name>
</gene>
<dbReference type="InterPro" id="IPR001764">
    <property type="entry name" value="Glyco_hydro_3_N"/>
</dbReference>
<dbReference type="Gene3D" id="3.20.20.300">
    <property type="entry name" value="Glycoside hydrolase, family 3, N-terminal domain"/>
    <property type="match status" value="1"/>
</dbReference>
<dbReference type="InterPro" id="IPR002772">
    <property type="entry name" value="Glyco_hydro_3_C"/>
</dbReference>
<dbReference type="SMART" id="SM01217">
    <property type="entry name" value="Fn3_like"/>
    <property type="match status" value="1"/>
</dbReference>
<evidence type="ECO:0000256" key="1">
    <source>
        <dbReference type="ARBA" id="ARBA00000448"/>
    </source>
</evidence>
<proteinExistence type="inferred from homology"/>
<dbReference type="SUPFAM" id="SSF52279">
    <property type="entry name" value="Beta-D-glucan exohydrolase, C-terminal domain"/>
    <property type="match status" value="1"/>
</dbReference>
<dbReference type="InterPro" id="IPR036881">
    <property type="entry name" value="Glyco_hydro_3_C_sf"/>
</dbReference>
<dbReference type="PRINTS" id="PR00133">
    <property type="entry name" value="GLHYDRLASE3"/>
</dbReference>
<dbReference type="Pfam" id="PF14310">
    <property type="entry name" value="Fn3-like"/>
    <property type="match status" value="1"/>
</dbReference>
<evidence type="ECO:0000313" key="9">
    <source>
        <dbReference type="Proteomes" id="UP000198751"/>
    </source>
</evidence>
<dbReference type="AlphaFoldDB" id="A0A1H2BU46"/>
<protein>
    <recommendedName>
        <fullName evidence="3">beta-glucosidase</fullName>
        <ecNumber evidence="3">3.2.1.21</ecNumber>
    </recommendedName>
</protein>
<evidence type="ECO:0000256" key="2">
    <source>
        <dbReference type="ARBA" id="ARBA00005336"/>
    </source>
</evidence>
<dbReference type="Pfam" id="PF00933">
    <property type="entry name" value="Glyco_hydro_3"/>
    <property type="match status" value="1"/>
</dbReference>
<dbReference type="InterPro" id="IPR026891">
    <property type="entry name" value="Fn3-like"/>
</dbReference>
<name>A0A1H2BU46_9MICC</name>
<dbReference type="RefSeq" id="WP_091723500.1">
    <property type="nucleotide sequence ID" value="NZ_LT629779.1"/>
</dbReference>
<dbReference type="InterPro" id="IPR051915">
    <property type="entry name" value="Cellulose_Degrad_GH3"/>
</dbReference>
<organism evidence="8 9">
    <name type="scientific">Pseudarthrobacter equi</name>
    <dbReference type="NCBI Taxonomy" id="728066"/>
    <lineage>
        <taxon>Bacteria</taxon>
        <taxon>Bacillati</taxon>
        <taxon>Actinomycetota</taxon>
        <taxon>Actinomycetes</taxon>
        <taxon>Micrococcales</taxon>
        <taxon>Micrococcaceae</taxon>
        <taxon>Pseudarthrobacter</taxon>
    </lineage>
</organism>
<reference evidence="9" key="1">
    <citation type="submission" date="2016-10" db="EMBL/GenBank/DDBJ databases">
        <authorList>
            <person name="Varghese N."/>
            <person name="Submissions S."/>
        </authorList>
    </citation>
    <scope>NUCLEOTIDE SEQUENCE [LARGE SCALE GENOMIC DNA]</scope>
    <source>
        <strain evidence="9">IMMIB L-1606</strain>
    </source>
</reference>
<evidence type="ECO:0000259" key="7">
    <source>
        <dbReference type="SMART" id="SM01217"/>
    </source>
</evidence>
<comment type="similarity">
    <text evidence="2">Belongs to the glycosyl hydrolase 3 family.</text>
</comment>
<keyword evidence="5" id="KW-0378">Hydrolase</keyword>
<dbReference type="PANTHER" id="PTHR30620:SF16">
    <property type="entry name" value="LYSOSOMAL BETA GLUCOSIDASE"/>
    <property type="match status" value="1"/>
</dbReference>
<dbReference type="Gene3D" id="2.60.40.10">
    <property type="entry name" value="Immunoglobulins"/>
    <property type="match status" value="1"/>
</dbReference>
<dbReference type="EC" id="3.2.1.21" evidence="3"/>
<dbReference type="InterPro" id="IPR036962">
    <property type="entry name" value="Glyco_hydro_3_N_sf"/>
</dbReference>
<dbReference type="Gene3D" id="3.40.50.1700">
    <property type="entry name" value="Glycoside hydrolase family 3 C-terminal domain"/>
    <property type="match status" value="1"/>
</dbReference>
<dbReference type="SUPFAM" id="SSF51445">
    <property type="entry name" value="(Trans)glycosidases"/>
    <property type="match status" value="1"/>
</dbReference>
<keyword evidence="6" id="KW-0326">Glycosidase</keyword>
<dbReference type="InterPro" id="IPR013783">
    <property type="entry name" value="Ig-like_fold"/>
</dbReference>
<evidence type="ECO:0000256" key="6">
    <source>
        <dbReference type="ARBA" id="ARBA00023295"/>
    </source>
</evidence>
<dbReference type="EMBL" id="LT629779">
    <property type="protein sequence ID" value="SDT61577.1"/>
    <property type="molecule type" value="Genomic_DNA"/>
</dbReference>
<accession>A0A1H2BU46</accession>
<keyword evidence="4" id="KW-0732">Signal</keyword>